<dbReference type="PANTHER" id="PTHR22914">
    <property type="entry name" value="CHITIN SYNTHASE"/>
    <property type="match status" value="1"/>
</dbReference>
<keyword evidence="3" id="KW-1003">Cell membrane</keyword>
<keyword evidence="17" id="KW-1185">Reference proteome</keyword>
<evidence type="ECO:0000256" key="1">
    <source>
        <dbReference type="ARBA" id="ARBA00004651"/>
    </source>
</evidence>
<evidence type="ECO:0000256" key="5">
    <source>
        <dbReference type="ARBA" id="ARBA00022679"/>
    </source>
</evidence>
<evidence type="ECO:0000256" key="12">
    <source>
        <dbReference type="ARBA" id="ARBA00048014"/>
    </source>
</evidence>
<evidence type="ECO:0000256" key="4">
    <source>
        <dbReference type="ARBA" id="ARBA00022676"/>
    </source>
</evidence>
<keyword evidence="6 14" id="KW-0812">Transmembrane</keyword>
<keyword evidence="9 14" id="KW-0472">Membrane</keyword>
<accession>A0A8W8LA47</accession>
<organism evidence="16 17">
    <name type="scientific">Magallana gigas</name>
    <name type="common">Pacific oyster</name>
    <name type="synonym">Crassostrea gigas</name>
    <dbReference type="NCBI Taxonomy" id="29159"/>
    <lineage>
        <taxon>Eukaryota</taxon>
        <taxon>Metazoa</taxon>
        <taxon>Spiralia</taxon>
        <taxon>Lophotrochozoa</taxon>
        <taxon>Mollusca</taxon>
        <taxon>Bivalvia</taxon>
        <taxon>Autobranchia</taxon>
        <taxon>Pteriomorphia</taxon>
        <taxon>Ostreida</taxon>
        <taxon>Ostreoidea</taxon>
        <taxon>Ostreidae</taxon>
        <taxon>Magallana</taxon>
    </lineage>
</organism>
<evidence type="ECO:0000256" key="14">
    <source>
        <dbReference type="SAM" id="Phobius"/>
    </source>
</evidence>
<feature type="transmembrane region" description="Helical" evidence="14">
    <location>
        <begin position="114"/>
        <end position="138"/>
    </location>
</feature>
<feature type="compositionally biased region" description="Acidic residues" evidence="13">
    <location>
        <begin position="26"/>
        <end position="43"/>
    </location>
</feature>
<feature type="region of interest" description="Disordered" evidence="13">
    <location>
        <begin position="1"/>
        <end position="74"/>
    </location>
</feature>
<dbReference type="InterPro" id="IPR004835">
    <property type="entry name" value="Chitin_synth"/>
</dbReference>
<evidence type="ECO:0000256" key="6">
    <source>
        <dbReference type="ARBA" id="ARBA00022692"/>
    </source>
</evidence>
<evidence type="ECO:0000313" key="17">
    <source>
        <dbReference type="Proteomes" id="UP000005408"/>
    </source>
</evidence>
<feature type="transmembrane region" description="Helical" evidence="14">
    <location>
        <begin position="1290"/>
        <end position="1309"/>
    </location>
</feature>
<dbReference type="EC" id="2.4.1.16" evidence="2"/>
<feature type="transmembrane region" description="Helical" evidence="14">
    <location>
        <begin position="227"/>
        <end position="248"/>
    </location>
</feature>
<feature type="compositionally biased region" description="Polar residues" evidence="13">
    <location>
        <begin position="61"/>
        <end position="71"/>
    </location>
</feature>
<feature type="domain" description="Chitin synthase chs-1/2 N-terminal putative transporter" evidence="15">
    <location>
        <begin position="111"/>
        <end position="325"/>
    </location>
</feature>
<feature type="transmembrane region" description="Helical" evidence="14">
    <location>
        <begin position="1050"/>
        <end position="1071"/>
    </location>
</feature>
<dbReference type="Proteomes" id="UP000005408">
    <property type="component" value="Unassembled WGS sequence"/>
</dbReference>
<dbReference type="GO" id="GO:0005886">
    <property type="term" value="C:plasma membrane"/>
    <property type="evidence" value="ECO:0007669"/>
    <property type="project" value="UniProtKB-SubCell"/>
</dbReference>
<feature type="compositionally biased region" description="Low complexity" evidence="13">
    <location>
        <begin position="1117"/>
        <end position="1128"/>
    </location>
</feature>
<feature type="transmembrane region" description="Helical" evidence="14">
    <location>
        <begin position="454"/>
        <end position="474"/>
    </location>
</feature>
<reference evidence="16" key="1">
    <citation type="submission" date="2022-08" db="UniProtKB">
        <authorList>
            <consortium name="EnsemblMetazoa"/>
        </authorList>
    </citation>
    <scope>IDENTIFICATION</scope>
    <source>
        <strain evidence="16">05x7-T-G4-1.051#20</strain>
    </source>
</reference>
<keyword evidence="5" id="KW-0808">Transferase</keyword>
<dbReference type="FunFam" id="3.90.550.10:FF:000139">
    <property type="entry name" value="Chitin synthase 8"/>
    <property type="match status" value="1"/>
</dbReference>
<feature type="transmembrane region" description="Helical" evidence="14">
    <location>
        <begin position="164"/>
        <end position="185"/>
    </location>
</feature>
<evidence type="ECO:0000256" key="9">
    <source>
        <dbReference type="ARBA" id="ARBA00023136"/>
    </source>
</evidence>
<feature type="region of interest" description="Disordered" evidence="13">
    <location>
        <begin position="1112"/>
        <end position="1132"/>
    </location>
</feature>
<dbReference type="GO" id="GO:0004100">
    <property type="term" value="F:chitin synthase activity"/>
    <property type="evidence" value="ECO:0007669"/>
    <property type="project" value="UniProtKB-EC"/>
</dbReference>
<comment type="catalytic activity">
    <reaction evidence="12">
        <text>[(1-&gt;4)-N-acetyl-beta-D-glucosaminyl](n) + UDP-N-acetyl-alpha-D-glucosamine = [(1-&gt;4)-N-acetyl-beta-D-glucosaminyl](n+1) + UDP + H(+)</text>
        <dbReference type="Rhea" id="RHEA:16637"/>
        <dbReference type="Rhea" id="RHEA-COMP:9593"/>
        <dbReference type="Rhea" id="RHEA-COMP:9595"/>
        <dbReference type="ChEBI" id="CHEBI:15378"/>
        <dbReference type="ChEBI" id="CHEBI:17029"/>
        <dbReference type="ChEBI" id="CHEBI:57705"/>
        <dbReference type="ChEBI" id="CHEBI:58223"/>
        <dbReference type="EC" id="2.4.1.16"/>
    </reaction>
</comment>
<evidence type="ECO:0000256" key="10">
    <source>
        <dbReference type="ARBA" id="ARBA00023180"/>
    </source>
</evidence>
<feature type="compositionally biased region" description="Basic and acidic residues" evidence="13">
    <location>
        <begin position="1616"/>
        <end position="1626"/>
    </location>
</feature>
<evidence type="ECO:0000313" key="16">
    <source>
        <dbReference type="EnsemblMetazoa" id="G27158.1:cds"/>
    </source>
</evidence>
<dbReference type="Pfam" id="PF23000">
    <property type="entry name" value="ChitinSynthase_IV_N"/>
    <property type="match status" value="1"/>
</dbReference>
<keyword evidence="10" id="KW-0325">Glycoprotein</keyword>
<feature type="compositionally biased region" description="Basic and acidic residues" evidence="13">
    <location>
        <begin position="1665"/>
        <end position="1676"/>
    </location>
</feature>
<dbReference type="GO" id="GO:0006031">
    <property type="term" value="P:chitin biosynthetic process"/>
    <property type="evidence" value="ECO:0007669"/>
    <property type="project" value="TreeGrafter"/>
</dbReference>
<dbReference type="PANTHER" id="PTHR22914:SF42">
    <property type="entry name" value="CHITIN SYNTHASE"/>
    <property type="match status" value="1"/>
</dbReference>
<dbReference type="CDD" id="cd04190">
    <property type="entry name" value="Chitin_synth_C"/>
    <property type="match status" value="1"/>
</dbReference>
<evidence type="ECO:0000256" key="7">
    <source>
        <dbReference type="ARBA" id="ARBA00022989"/>
    </source>
</evidence>
<feature type="transmembrane region" description="Helical" evidence="14">
    <location>
        <begin position="1021"/>
        <end position="1043"/>
    </location>
</feature>
<comment type="subcellular location">
    <subcellularLocation>
        <location evidence="1">Cell membrane</location>
        <topology evidence="1">Multi-pass membrane protein</topology>
    </subcellularLocation>
</comment>
<evidence type="ECO:0000256" key="11">
    <source>
        <dbReference type="ARBA" id="ARBA00046329"/>
    </source>
</evidence>
<evidence type="ECO:0000256" key="2">
    <source>
        <dbReference type="ARBA" id="ARBA00012543"/>
    </source>
</evidence>
<dbReference type="OMA" id="QRGWRIE"/>
<feature type="transmembrane region" description="Helical" evidence="14">
    <location>
        <begin position="268"/>
        <end position="289"/>
    </location>
</feature>
<comment type="similarity">
    <text evidence="11">Belongs to the chitin synthase family. Class IV subfamily.</text>
</comment>
<dbReference type="Pfam" id="PF03142">
    <property type="entry name" value="Chitin_synth_2"/>
    <property type="match status" value="1"/>
</dbReference>
<protein>
    <recommendedName>
        <fullName evidence="2">chitin synthase</fullName>
        <ecNumber evidence="2">2.4.1.16</ecNumber>
    </recommendedName>
</protein>
<keyword evidence="4" id="KW-0328">Glycosyltransferase</keyword>
<keyword evidence="7 14" id="KW-1133">Transmembrane helix</keyword>
<keyword evidence="8" id="KW-0175">Coiled coil</keyword>
<name>A0A8W8LA47_MAGGI</name>
<dbReference type="SUPFAM" id="SSF53448">
    <property type="entry name" value="Nucleotide-diphospho-sugar transferases"/>
    <property type="match status" value="1"/>
</dbReference>
<evidence type="ECO:0000259" key="15">
    <source>
        <dbReference type="Pfam" id="PF23000"/>
    </source>
</evidence>
<feature type="transmembrane region" description="Helical" evidence="14">
    <location>
        <begin position="355"/>
        <end position="377"/>
    </location>
</feature>
<feature type="transmembrane region" description="Helical" evidence="14">
    <location>
        <begin position="1083"/>
        <end position="1102"/>
    </location>
</feature>
<feature type="region of interest" description="Disordered" evidence="13">
    <location>
        <begin position="576"/>
        <end position="600"/>
    </location>
</feature>
<feature type="transmembrane region" description="Helical" evidence="14">
    <location>
        <begin position="422"/>
        <end position="442"/>
    </location>
</feature>
<feature type="region of interest" description="Disordered" evidence="13">
    <location>
        <begin position="1591"/>
        <end position="1682"/>
    </location>
</feature>
<feature type="transmembrane region" description="Helical" evidence="14">
    <location>
        <begin position="994"/>
        <end position="1015"/>
    </location>
</feature>
<feature type="transmembrane region" description="Helical" evidence="14">
    <location>
        <begin position="295"/>
        <end position="315"/>
    </location>
</feature>
<evidence type="ECO:0000256" key="13">
    <source>
        <dbReference type="SAM" id="MobiDB-lite"/>
    </source>
</evidence>
<dbReference type="InterPro" id="IPR055120">
    <property type="entry name" value="Chs-1/2_IV_N"/>
</dbReference>
<sequence length="1682" mass="192311">MMQGVKMSINSISNEMDIGGQRNQAYEEDSCDSIDSASDETDTESSAADGYSIEETKEVQYRQTEPSFKSPNQERSEAKSWDVFRVTSEDNVSSSSIACWNACFLISRIMFSSLLFMLVFSTSIISKMTFLFMTANIFPSTTEKNLKTLNGTLSYTVNATDVRWIWGILITITAPYLFTILKYFWVLMLQRTWPMQWNTLVVALILESLHSVGLCVFVLVVLPSFDPLTACAVSFCVCPIPGILKIVFPLREHDDKSKLPTRIHVARVLNILAFAGQIASICLWAYYIYCSKTSNSLVLISLVILSPFLISISWWENFIPQSSTERLKTSLRYTKTESNVPWVFRFKKKMRREKVRIGIITNLWKIILTLLVMPALLFGASCKDGDACIKTIFFESTEKAELNIVYTNLTFETPQKDSCYSYLPFVVAIINVMSSVICYKCVKSASKILAQKLSYAVPVVLSTPVVIGLFWGIYSEFITLKIATDAQTCAIPLPVWASKNYDPSSMFKNIQFSWSAVLAGLFGFFSFLMISNHIWSPDKERLIATDRLFVRSLYDGVFPDQSLFLNRRRIVKETKTEKHKETKELPIPNDTDENSQNKEWSELREDDTPMIYMCATMWHESEVEMVQILKSIFRQDYDQCARRNLQLGLGVKDPDYYEFEAHIFFDDAFESRQDSNGIYKVNSYVKQLITSVETAARSVPGISKTIDPPIRTNTPYGGRLEWRLPGENKLIAHLKDKTKIRHRKRWSQVMYMYYFLAHKLAKLPGKSRRQKRTIAENTFLLALDGDVDFQPNAVQLLVDRMRKNINVGAACGRIHPIGSGPMVWYQQFEYAVSHWLQKAAENIMGCVLCSPGCFSLFRGSALMDDNVMAKYTKVPTEPHHYVQYDQGEDRWLCTLMLQQGYKVEYVAASDALTYAPETFNEFYNQRRRWSPSTMANIIDLLMDWRNVTRKNEDITKIYILYQTFLMICSILTPGTIFLMVLGAISMAFPAIPPFAGMIVNLIPVIGMIILCFVAKSSTQLAYAAVVSTCYSLLMMVVLVGILLEAVTAGVCSVTTLFLLFVVGVFFVSAVIHPQEFYCVLHGFLYFLSIPSMSMLLMIYSLGNLHVVSWGTRETKETPPQQTNQATTTKSARSSTLLDSFGLGEEKSEYLLSCGKFIRCCPVKRTDDRPFRIILERLDGIEAQIMKDTEEYKPEEQKEEENVHFSSLSDMIDGHIERSNPLFNDEEQKHMMNSQTWMDDSDLKRGSVAVLDNEEKLFWEEFIPKYLKPLDTDKEHEKQMHQGLIELRNKVCLAFLLMNALFVTIVYVLTEVNANTKHALSVKLPCTVSEGPPGRGYIEPISFAFTAIFGIMLFLQFICMLMHRMSTFVHIVASNKLDWKRKLIAGITAQTEVPTDIGVEDGLEIVKGLQAVKEDDTISIASMDTTYSEDSYKRTENKSRDMWKRYTKRLREQTQQQPQPQELRVQFAKNLSKLTKALEEGDDASTRGMQEENNVVLYEQKILGVQRLLKDRFNRKTLAAVRTIAENQQRTSEIKRRATALNRKRIVQSRWQAIEEKIRLTQEIDKGVTSYPDRPAKVAFAAVTKAALAQEKRRRLEEGEEVQETSISETTFKKPYKKLDHDEKDNNEQSDDNTQRQPDPENQREILLDIEEKGTDEEDLISNSQKKGESKDEKDASVEVTNF</sequence>
<feature type="transmembrane region" description="Helical" evidence="14">
    <location>
        <begin position="197"/>
        <end position="221"/>
    </location>
</feature>
<feature type="transmembrane region" description="Helical" evidence="14">
    <location>
        <begin position="958"/>
        <end position="982"/>
    </location>
</feature>
<evidence type="ECO:0000256" key="8">
    <source>
        <dbReference type="ARBA" id="ARBA00023054"/>
    </source>
</evidence>
<feature type="transmembrane region" description="Helical" evidence="14">
    <location>
        <begin position="512"/>
        <end position="531"/>
    </location>
</feature>
<dbReference type="EnsemblMetazoa" id="G27158.1">
    <property type="protein sequence ID" value="G27158.1:cds"/>
    <property type="gene ID" value="G27158"/>
</dbReference>
<proteinExistence type="inferred from homology"/>
<evidence type="ECO:0000256" key="3">
    <source>
        <dbReference type="ARBA" id="ARBA00022475"/>
    </source>
</evidence>
<feature type="transmembrane region" description="Helical" evidence="14">
    <location>
        <begin position="1340"/>
        <end position="1360"/>
    </location>
</feature>
<dbReference type="InterPro" id="IPR029044">
    <property type="entry name" value="Nucleotide-diphossugar_trans"/>
</dbReference>
<feature type="compositionally biased region" description="Basic and acidic residues" evidence="13">
    <location>
        <begin position="1637"/>
        <end position="1652"/>
    </location>
</feature>
<dbReference type="OrthoDB" id="370884at2759"/>